<comment type="caution">
    <text evidence="2">The sequence shown here is derived from an EMBL/GenBank/DDBJ whole genome shotgun (WGS) entry which is preliminary data.</text>
</comment>
<name>A0A847VCY0_9BACT</name>
<reference evidence="2 3" key="1">
    <citation type="journal article" date="2020" name="Biotechnol. Biofuels">
        <title>New insights from the biogas microbiome by comprehensive genome-resolved metagenomics of nearly 1600 species originating from multiple anaerobic digesters.</title>
        <authorList>
            <person name="Campanaro S."/>
            <person name="Treu L."/>
            <person name="Rodriguez-R L.M."/>
            <person name="Kovalovszki A."/>
            <person name="Ziels R.M."/>
            <person name="Maus I."/>
            <person name="Zhu X."/>
            <person name="Kougias P.G."/>
            <person name="Basile A."/>
            <person name="Luo G."/>
            <person name="Schluter A."/>
            <person name="Konstantinidis K.T."/>
            <person name="Angelidaki I."/>
        </authorList>
    </citation>
    <scope>NUCLEOTIDE SEQUENCE [LARGE SCALE GENOMIC DNA]</scope>
    <source>
        <strain evidence="2">AS19jrsBPTG_9</strain>
    </source>
</reference>
<feature type="transmembrane region" description="Helical" evidence="1">
    <location>
        <begin position="308"/>
        <end position="330"/>
    </location>
</feature>
<gene>
    <name evidence="2" type="ORF">GX888_00940</name>
</gene>
<accession>A0A847VCY0</accession>
<keyword evidence="1" id="KW-1133">Transmembrane helix</keyword>
<protein>
    <submittedName>
        <fullName evidence="2">Uncharacterized protein</fullName>
    </submittedName>
</protein>
<feature type="transmembrane region" description="Helical" evidence="1">
    <location>
        <begin position="283"/>
        <end position="301"/>
    </location>
</feature>
<feature type="transmembrane region" description="Helical" evidence="1">
    <location>
        <begin position="336"/>
        <end position="354"/>
    </location>
</feature>
<feature type="transmembrane region" description="Helical" evidence="1">
    <location>
        <begin position="361"/>
        <end position="377"/>
    </location>
</feature>
<evidence type="ECO:0000256" key="1">
    <source>
        <dbReference type="SAM" id="Phobius"/>
    </source>
</evidence>
<sequence length="416" mass="48187">MKRFKFPKIKIKKINTSYLFSYLFSLLITSLILALILISLPLTEKITSTVTYDLKNKNTLYWAKEYIIQLETEDDSDIEKDIIKAKNIFQKRLRKYSVERSQIIDYVEDDTYFLKISIQTSQSNEIVENLIKSPFIIRIVTRRDDVDYENEEDVLAPYLAENYNPTNFTRSSFRNIHVSKLKNSANEYSYFSLFKVWPGQSEWNNFLKENEDTIIGLDVDGFVTPVNIQKGQTLFASPVYTDDEEYAKAMNIMYSAGQMPLKYSVTEEIDIPVDLVEADYIKLTQGILLAILTIYLYLYWINKTSKDILLKSLLVSIITVSTWIAYLKISNTPVDIFLLAIEVVVVIALIRVIVQNKLVRIITTTLLTLLSSIYLLLGTTYVKIFAQDLLLLLILINISYILVDYYLVNVKKSLKL</sequence>
<dbReference type="Proteomes" id="UP000564033">
    <property type="component" value="Unassembled WGS sequence"/>
</dbReference>
<dbReference type="AlphaFoldDB" id="A0A847VCY0"/>
<dbReference type="EMBL" id="JAAZIL010000022">
    <property type="protein sequence ID" value="NLZ24302.1"/>
    <property type="molecule type" value="Genomic_DNA"/>
</dbReference>
<evidence type="ECO:0000313" key="3">
    <source>
        <dbReference type="Proteomes" id="UP000564033"/>
    </source>
</evidence>
<proteinExistence type="predicted"/>
<keyword evidence="1" id="KW-0472">Membrane</keyword>
<evidence type="ECO:0000313" key="2">
    <source>
        <dbReference type="EMBL" id="NLZ24302.1"/>
    </source>
</evidence>
<feature type="transmembrane region" description="Helical" evidence="1">
    <location>
        <begin position="389"/>
        <end position="408"/>
    </location>
</feature>
<organism evidence="2 3">
    <name type="scientific">Candidatus Dojkabacteria bacterium</name>
    <dbReference type="NCBI Taxonomy" id="2099670"/>
    <lineage>
        <taxon>Bacteria</taxon>
        <taxon>Candidatus Dojkabacteria</taxon>
    </lineage>
</organism>
<feature type="transmembrane region" description="Helical" evidence="1">
    <location>
        <begin position="20"/>
        <end position="42"/>
    </location>
</feature>
<keyword evidence="1" id="KW-0812">Transmembrane</keyword>